<dbReference type="AlphaFoldDB" id="A0A7R6PAW0"/>
<name>A0A7R6PAW0_9GAMM</name>
<dbReference type="GO" id="GO:0016020">
    <property type="term" value="C:membrane"/>
    <property type="evidence" value="ECO:0007669"/>
    <property type="project" value="TreeGrafter"/>
</dbReference>
<dbReference type="InterPro" id="IPR050266">
    <property type="entry name" value="AB_hydrolase_sf"/>
</dbReference>
<gene>
    <name evidence="2" type="ORF">AMJAP_2011</name>
</gene>
<dbReference type="InterPro" id="IPR029058">
    <property type="entry name" value="AB_hydrolase_fold"/>
</dbReference>
<organism evidence="2 3">
    <name type="scientific">Amphritea japonica ATCC BAA-1530</name>
    <dbReference type="NCBI Taxonomy" id="1278309"/>
    <lineage>
        <taxon>Bacteria</taxon>
        <taxon>Pseudomonadati</taxon>
        <taxon>Pseudomonadota</taxon>
        <taxon>Gammaproteobacteria</taxon>
        <taxon>Oceanospirillales</taxon>
        <taxon>Oceanospirillaceae</taxon>
        <taxon>Amphritea</taxon>
    </lineage>
</organism>
<sequence length="302" mass="34252">MMSGAAKKETLVANVQPEPASHTVLGYGPDGYHKIAYTQWGEPDPERTVICVHGLTRNARDFDKLAGKLSANHHVLCPDVVGRGDSDWLKDHSHYTLDQFASDHRQVIARSGANAVDWIGTSMGGLIGIVLASEKKSPLRRLVINDIGPFIPVPAIRRIKDYLCVDPAFDSLDEAEEYFRKIYVQTLPMEDKDWQHYTRHGVRLDEQGKYRLHSDPKIGETIKRYWAFMHINLWSRWDRIECPVLVIRGEESDFLTESTAQRMATTGPKAEVITIPNIGHHPSLQSEEQMAMITDWLDRNAI</sequence>
<dbReference type="EMBL" id="AP014545">
    <property type="protein sequence ID" value="BBB26602.1"/>
    <property type="molecule type" value="Genomic_DNA"/>
</dbReference>
<dbReference type="Pfam" id="PF12697">
    <property type="entry name" value="Abhydrolase_6"/>
    <property type="match status" value="1"/>
</dbReference>
<dbReference type="KEGG" id="ajp:AMJAP_2011"/>
<evidence type="ECO:0000313" key="2">
    <source>
        <dbReference type="EMBL" id="BBB26602.1"/>
    </source>
</evidence>
<evidence type="ECO:0000259" key="1">
    <source>
        <dbReference type="Pfam" id="PF12697"/>
    </source>
</evidence>
<dbReference type="RefSeq" id="WP_083935244.1">
    <property type="nucleotide sequence ID" value="NZ_AP014545.1"/>
</dbReference>
<proteinExistence type="predicted"/>
<feature type="domain" description="AB hydrolase-1" evidence="1">
    <location>
        <begin position="49"/>
        <end position="289"/>
    </location>
</feature>
<dbReference type="Proteomes" id="UP000595663">
    <property type="component" value="Chromosome"/>
</dbReference>
<keyword evidence="3" id="KW-1185">Reference proteome</keyword>
<accession>A0A7R6PAW0</accession>
<dbReference type="Gene3D" id="3.40.50.1820">
    <property type="entry name" value="alpha/beta hydrolase"/>
    <property type="match status" value="1"/>
</dbReference>
<protein>
    <recommendedName>
        <fullName evidence="1">AB hydrolase-1 domain-containing protein</fullName>
    </recommendedName>
</protein>
<dbReference type="OrthoDB" id="9791366at2"/>
<dbReference type="PRINTS" id="PR00111">
    <property type="entry name" value="ABHYDROLASE"/>
</dbReference>
<reference evidence="2 3" key="1">
    <citation type="journal article" date="2008" name="Int. J. Syst. Evol. Microbiol.">
        <title>Amphritea japonica sp. nov. and Amphritea balenae sp. nov., isolated from the sediment adjacent to sperm whale carcasses off Kagoshima, Japan.</title>
        <authorList>
            <person name="Miyazaki M."/>
            <person name="Nogi Y."/>
            <person name="Fujiwara Y."/>
            <person name="Kawato M."/>
            <person name="Nagahama T."/>
            <person name="Kubokawa K."/>
            <person name="Horikoshi K."/>
        </authorList>
    </citation>
    <scope>NUCLEOTIDE SEQUENCE [LARGE SCALE GENOMIC DNA]</scope>
    <source>
        <strain evidence="2 3">ATCC BAA-1530</strain>
    </source>
</reference>
<dbReference type="PANTHER" id="PTHR43798:SF33">
    <property type="entry name" value="HYDROLASE, PUTATIVE (AFU_ORTHOLOGUE AFUA_2G14860)-RELATED"/>
    <property type="match status" value="1"/>
</dbReference>
<dbReference type="InterPro" id="IPR000073">
    <property type="entry name" value="AB_hydrolase_1"/>
</dbReference>
<dbReference type="SUPFAM" id="SSF53474">
    <property type="entry name" value="alpha/beta-Hydrolases"/>
    <property type="match status" value="1"/>
</dbReference>
<dbReference type="PANTHER" id="PTHR43798">
    <property type="entry name" value="MONOACYLGLYCEROL LIPASE"/>
    <property type="match status" value="1"/>
</dbReference>
<evidence type="ECO:0000313" key="3">
    <source>
        <dbReference type="Proteomes" id="UP000595663"/>
    </source>
</evidence>